<evidence type="ECO:0008006" key="3">
    <source>
        <dbReference type="Google" id="ProtNLM"/>
    </source>
</evidence>
<accession>A0ABU6S587</accession>
<comment type="caution">
    <text evidence="1">The sequence shown here is derived from an EMBL/GenBank/DDBJ whole genome shotgun (WGS) entry which is preliminary data.</text>
</comment>
<dbReference type="Proteomes" id="UP001341840">
    <property type="component" value="Unassembled WGS sequence"/>
</dbReference>
<organism evidence="1 2">
    <name type="scientific">Stylosanthes scabra</name>
    <dbReference type="NCBI Taxonomy" id="79078"/>
    <lineage>
        <taxon>Eukaryota</taxon>
        <taxon>Viridiplantae</taxon>
        <taxon>Streptophyta</taxon>
        <taxon>Embryophyta</taxon>
        <taxon>Tracheophyta</taxon>
        <taxon>Spermatophyta</taxon>
        <taxon>Magnoliopsida</taxon>
        <taxon>eudicotyledons</taxon>
        <taxon>Gunneridae</taxon>
        <taxon>Pentapetalae</taxon>
        <taxon>rosids</taxon>
        <taxon>fabids</taxon>
        <taxon>Fabales</taxon>
        <taxon>Fabaceae</taxon>
        <taxon>Papilionoideae</taxon>
        <taxon>50 kb inversion clade</taxon>
        <taxon>dalbergioids sensu lato</taxon>
        <taxon>Dalbergieae</taxon>
        <taxon>Pterocarpus clade</taxon>
        <taxon>Stylosanthes</taxon>
    </lineage>
</organism>
<evidence type="ECO:0000313" key="2">
    <source>
        <dbReference type="Proteomes" id="UP001341840"/>
    </source>
</evidence>
<evidence type="ECO:0000313" key="1">
    <source>
        <dbReference type="EMBL" id="MED6131263.1"/>
    </source>
</evidence>
<sequence length="224" mass="26265">MDYLLEEWKGPREIEVRDVGPYRCLITFSTTEIRDEAVNNQLLQLVFDELRFHWDFFWSLLRRVWLEITGMPIGLWSTENFNKIAELWGKVINYDDRTQESKSFSMARLMIDSFQWHMIHEWVNVTIDDHRFEVFVKEVGHENYSVESHPNRDEGKLEGIEGSDDEHVRMVTPAIMENIPATSLPTNLKIVDVEDPLIEAIINSTFIDEYDTAIGKEENLGRGV</sequence>
<proteinExistence type="predicted"/>
<keyword evidence="2" id="KW-1185">Reference proteome</keyword>
<gene>
    <name evidence="1" type="ORF">PIB30_008303</name>
</gene>
<dbReference type="EMBL" id="JASCZI010060433">
    <property type="protein sequence ID" value="MED6131263.1"/>
    <property type="molecule type" value="Genomic_DNA"/>
</dbReference>
<name>A0ABU6S587_9FABA</name>
<reference evidence="1 2" key="1">
    <citation type="journal article" date="2023" name="Plants (Basel)">
        <title>Bridging the Gap: Combining Genomics and Transcriptomics Approaches to Understand Stylosanthes scabra, an Orphan Legume from the Brazilian Caatinga.</title>
        <authorList>
            <person name="Ferreira-Neto J.R.C."/>
            <person name="da Silva M.D."/>
            <person name="Binneck E."/>
            <person name="de Melo N.F."/>
            <person name="da Silva R.H."/>
            <person name="de Melo A.L.T.M."/>
            <person name="Pandolfi V."/>
            <person name="Bustamante F.O."/>
            <person name="Brasileiro-Vidal A.C."/>
            <person name="Benko-Iseppon A.M."/>
        </authorList>
    </citation>
    <scope>NUCLEOTIDE SEQUENCE [LARGE SCALE GENOMIC DNA]</scope>
    <source>
        <tissue evidence="1">Leaves</tissue>
    </source>
</reference>
<protein>
    <recommendedName>
        <fullName evidence="3">DUF4283 domain-containing protein</fullName>
    </recommendedName>
</protein>